<protein>
    <submittedName>
        <fullName evidence="1">Uncharacterized protein</fullName>
    </submittedName>
</protein>
<evidence type="ECO:0000313" key="2">
    <source>
        <dbReference type="Proteomes" id="UP000298663"/>
    </source>
</evidence>
<sequence length="90" mass="10246">MAADLFQNKKRVCHPNDDFVRTSSDTLNSILLTRLHRHSPWSPASLDRARRPKTAAACTSLPSRIFLPFEVSNKTKHIEDPHSRPGTPNW</sequence>
<reference evidence="1 2" key="2">
    <citation type="journal article" date="2019" name="G3 (Bethesda)">
        <title>Hybrid Assembly of the Genome of the Entomopathogenic Nematode Steinernema carpocapsae Identifies the X-Chromosome.</title>
        <authorList>
            <person name="Serra L."/>
            <person name="Macchietto M."/>
            <person name="Macias-Munoz A."/>
            <person name="McGill C.J."/>
            <person name="Rodriguez I.M."/>
            <person name="Rodriguez B."/>
            <person name="Murad R."/>
            <person name="Mortazavi A."/>
        </authorList>
    </citation>
    <scope>NUCLEOTIDE SEQUENCE [LARGE SCALE GENOMIC DNA]</scope>
    <source>
        <strain evidence="1 2">ALL</strain>
    </source>
</reference>
<accession>A0A4U5N9Q4</accession>
<comment type="caution">
    <text evidence="1">The sequence shown here is derived from an EMBL/GenBank/DDBJ whole genome shotgun (WGS) entry which is preliminary data.</text>
</comment>
<name>A0A4U5N9Q4_STECR</name>
<dbReference type="AlphaFoldDB" id="A0A4U5N9Q4"/>
<evidence type="ECO:0000313" key="1">
    <source>
        <dbReference type="EMBL" id="TKR79787.1"/>
    </source>
</evidence>
<keyword evidence="2" id="KW-1185">Reference proteome</keyword>
<reference evidence="1 2" key="1">
    <citation type="journal article" date="2015" name="Genome Biol.">
        <title>Comparative genomics of Steinernema reveals deeply conserved gene regulatory networks.</title>
        <authorList>
            <person name="Dillman A.R."/>
            <person name="Macchietto M."/>
            <person name="Porter C.F."/>
            <person name="Rogers A."/>
            <person name="Williams B."/>
            <person name="Antoshechkin I."/>
            <person name="Lee M.M."/>
            <person name="Goodwin Z."/>
            <person name="Lu X."/>
            <person name="Lewis E.E."/>
            <person name="Goodrich-Blair H."/>
            <person name="Stock S.P."/>
            <person name="Adams B.J."/>
            <person name="Sternberg P.W."/>
            <person name="Mortazavi A."/>
        </authorList>
    </citation>
    <scope>NUCLEOTIDE SEQUENCE [LARGE SCALE GENOMIC DNA]</scope>
    <source>
        <strain evidence="1 2">ALL</strain>
    </source>
</reference>
<organism evidence="1 2">
    <name type="scientific">Steinernema carpocapsae</name>
    <name type="common">Entomopathogenic nematode</name>
    <dbReference type="NCBI Taxonomy" id="34508"/>
    <lineage>
        <taxon>Eukaryota</taxon>
        <taxon>Metazoa</taxon>
        <taxon>Ecdysozoa</taxon>
        <taxon>Nematoda</taxon>
        <taxon>Chromadorea</taxon>
        <taxon>Rhabditida</taxon>
        <taxon>Tylenchina</taxon>
        <taxon>Panagrolaimomorpha</taxon>
        <taxon>Strongyloidoidea</taxon>
        <taxon>Steinernematidae</taxon>
        <taxon>Steinernema</taxon>
    </lineage>
</organism>
<proteinExistence type="predicted"/>
<dbReference type="EMBL" id="AZBU02000004">
    <property type="protein sequence ID" value="TKR79787.1"/>
    <property type="molecule type" value="Genomic_DNA"/>
</dbReference>
<dbReference type="Proteomes" id="UP000298663">
    <property type="component" value="Unassembled WGS sequence"/>
</dbReference>
<gene>
    <name evidence="1" type="ORF">L596_013954</name>
</gene>